<evidence type="ECO:0000256" key="6">
    <source>
        <dbReference type="RuleBase" id="RU362125"/>
    </source>
</evidence>
<dbReference type="InterPro" id="IPR013786">
    <property type="entry name" value="AcylCoA_DH/ox_N"/>
</dbReference>
<comment type="caution">
    <text evidence="11">The sequence shown here is derived from an EMBL/GenBank/DDBJ whole genome shotgun (WGS) entry which is preliminary data.</text>
</comment>
<accession>A0A4R2PQ68</accession>
<dbReference type="InterPro" id="IPR036250">
    <property type="entry name" value="AcylCo_DH-like_C"/>
</dbReference>
<protein>
    <submittedName>
        <fullName evidence="11">Acyl-CoA dehydrogenase</fullName>
    </submittedName>
</protein>
<keyword evidence="5 6" id="KW-0560">Oxidoreductase</keyword>
<dbReference type="InterPro" id="IPR037069">
    <property type="entry name" value="AcylCoA_DH/ox_N_sf"/>
</dbReference>
<comment type="similarity">
    <text evidence="2 6">Belongs to the acyl-CoA dehydrogenase family.</text>
</comment>
<keyword evidence="12" id="KW-1185">Reference proteome</keyword>
<dbReference type="InterPro" id="IPR009100">
    <property type="entry name" value="AcylCoA_DH/oxidase_NM_dom_sf"/>
</dbReference>
<evidence type="ECO:0000259" key="8">
    <source>
        <dbReference type="Pfam" id="PF00441"/>
    </source>
</evidence>
<evidence type="ECO:0000313" key="12">
    <source>
        <dbReference type="Proteomes" id="UP000295399"/>
    </source>
</evidence>
<feature type="domain" description="Acyl-CoA dehydrogenase/oxidase N-terminal" evidence="10">
    <location>
        <begin position="57"/>
        <end position="173"/>
    </location>
</feature>
<sequence length="434" mass="45151">MGEHPATTPPDAVAEPGVAPARMPPASPAGAAVGAAVGADPGRFVDRSFLRWPFFEPHHARFAEELDAWAADHIAPLAHAPVGDDASLDALCTEMRRRLGAAGWLAHAVPRAHGGVADRLDVRSLCLIRETLARHSGLADFVFALQGLGAGAVSLFGDAALCAQVLPRVARGDMAAAFALSEADAGSDVAAMTTRAEPDGDGGYRLTGTKTWISNAGLADVYTVFARTGEAPGARGISAFLVDADAPGVTVTERIPLIAPHPLGTVAFDGVPVPASRRIGAPGQGFKVAMATLDVFRATVGAAALGLARRALAEAAAHARSRRLFGAPMADLQMIQAKIAQMALAVDAAALLVYRAGWTHDVAAQRVTREAAMAKLFATDEAQKVIDEAVQIFGGLGVRAGHPVETLYREIRALRIYEGASEVQKLVIARQTLG</sequence>
<keyword evidence="3 6" id="KW-0285">Flavoprotein</keyword>
<feature type="domain" description="Acyl-CoA oxidase/dehydrogenase middle" evidence="9">
    <location>
        <begin position="177"/>
        <end position="269"/>
    </location>
</feature>
<feature type="domain" description="Acyl-CoA dehydrogenase/oxidase C-terminal" evidence="8">
    <location>
        <begin position="283"/>
        <end position="432"/>
    </location>
</feature>
<dbReference type="InterPro" id="IPR006089">
    <property type="entry name" value="Acyl-CoA_DH_CS"/>
</dbReference>
<gene>
    <name evidence="11" type="ORF">EV659_102342</name>
</gene>
<dbReference type="PANTHER" id="PTHR43884:SF22">
    <property type="entry name" value="BLR3437 PROTEIN"/>
    <property type="match status" value="1"/>
</dbReference>
<evidence type="ECO:0000256" key="7">
    <source>
        <dbReference type="SAM" id="MobiDB-lite"/>
    </source>
</evidence>
<reference evidence="11 12" key="1">
    <citation type="submission" date="2019-03" db="EMBL/GenBank/DDBJ databases">
        <title>Genomic Encyclopedia of Type Strains, Phase IV (KMG-IV): sequencing the most valuable type-strain genomes for metagenomic binning, comparative biology and taxonomic classification.</title>
        <authorList>
            <person name="Goeker M."/>
        </authorList>
    </citation>
    <scope>NUCLEOTIDE SEQUENCE [LARGE SCALE GENOMIC DNA]</scope>
    <source>
        <strain evidence="11 12">DSM 2132</strain>
    </source>
</reference>
<dbReference type="Gene3D" id="1.20.140.10">
    <property type="entry name" value="Butyryl-CoA Dehydrogenase, subunit A, domain 3"/>
    <property type="match status" value="1"/>
</dbReference>
<dbReference type="Proteomes" id="UP000295399">
    <property type="component" value="Unassembled WGS sequence"/>
</dbReference>
<dbReference type="FunFam" id="1.20.140.10:FF:000001">
    <property type="entry name" value="Acyl-CoA dehydrogenase"/>
    <property type="match status" value="1"/>
</dbReference>
<organism evidence="11 12">
    <name type="scientific">Rhodothalassium salexigens DSM 2132</name>
    <dbReference type="NCBI Taxonomy" id="1188247"/>
    <lineage>
        <taxon>Bacteria</taxon>
        <taxon>Pseudomonadati</taxon>
        <taxon>Pseudomonadota</taxon>
        <taxon>Alphaproteobacteria</taxon>
        <taxon>Rhodothalassiales</taxon>
        <taxon>Rhodothalassiaceae</taxon>
        <taxon>Rhodothalassium</taxon>
    </lineage>
</organism>
<evidence type="ECO:0000259" key="9">
    <source>
        <dbReference type="Pfam" id="PF02770"/>
    </source>
</evidence>
<feature type="region of interest" description="Disordered" evidence="7">
    <location>
        <begin position="1"/>
        <end position="34"/>
    </location>
</feature>
<dbReference type="InterPro" id="IPR009075">
    <property type="entry name" value="AcylCo_DH/oxidase_C"/>
</dbReference>
<dbReference type="Pfam" id="PF02771">
    <property type="entry name" value="Acyl-CoA_dh_N"/>
    <property type="match status" value="1"/>
</dbReference>
<keyword evidence="4 6" id="KW-0274">FAD</keyword>
<evidence type="ECO:0000256" key="4">
    <source>
        <dbReference type="ARBA" id="ARBA00022827"/>
    </source>
</evidence>
<dbReference type="Gene3D" id="2.40.110.10">
    <property type="entry name" value="Butyryl-CoA Dehydrogenase, subunit A, domain 2"/>
    <property type="match status" value="1"/>
</dbReference>
<dbReference type="PROSITE" id="PS00072">
    <property type="entry name" value="ACYL_COA_DH_1"/>
    <property type="match status" value="1"/>
</dbReference>
<dbReference type="Pfam" id="PF00441">
    <property type="entry name" value="Acyl-CoA_dh_1"/>
    <property type="match status" value="1"/>
</dbReference>
<dbReference type="EMBL" id="SLXO01000002">
    <property type="protein sequence ID" value="TCP37932.1"/>
    <property type="molecule type" value="Genomic_DNA"/>
</dbReference>
<evidence type="ECO:0000256" key="2">
    <source>
        <dbReference type="ARBA" id="ARBA00009347"/>
    </source>
</evidence>
<dbReference type="Gene3D" id="1.10.540.10">
    <property type="entry name" value="Acyl-CoA dehydrogenase/oxidase, N-terminal domain"/>
    <property type="match status" value="1"/>
</dbReference>
<dbReference type="GO" id="GO:0003995">
    <property type="term" value="F:acyl-CoA dehydrogenase activity"/>
    <property type="evidence" value="ECO:0007669"/>
    <property type="project" value="InterPro"/>
</dbReference>
<evidence type="ECO:0000259" key="10">
    <source>
        <dbReference type="Pfam" id="PF02771"/>
    </source>
</evidence>
<dbReference type="SUPFAM" id="SSF56645">
    <property type="entry name" value="Acyl-CoA dehydrogenase NM domain-like"/>
    <property type="match status" value="1"/>
</dbReference>
<proteinExistence type="inferred from homology"/>
<dbReference type="InParanoid" id="A0A4R2PQ68"/>
<dbReference type="RefSeq" id="WP_200288013.1">
    <property type="nucleotide sequence ID" value="NZ_JACIGF010000002.1"/>
</dbReference>
<comment type="cofactor">
    <cofactor evidence="1 6">
        <name>FAD</name>
        <dbReference type="ChEBI" id="CHEBI:57692"/>
    </cofactor>
</comment>
<dbReference type="AlphaFoldDB" id="A0A4R2PQ68"/>
<evidence type="ECO:0000313" key="11">
    <source>
        <dbReference type="EMBL" id="TCP37932.1"/>
    </source>
</evidence>
<dbReference type="PANTHER" id="PTHR43884">
    <property type="entry name" value="ACYL-COA DEHYDROGENASE"/>
    <property type="match status" value="1"/>
</dbReference>
<dbReference type="GO" id="GO:0050660">
    <property type="term" value="F:flavin adenine dinucleotide binding"/>
    <property type="evidence" value="ECO:0007669"/>
    <property type="project" value="InterPro"/>
</dbReference>
<evidence type="ECO:0000256" key="1">
    <source>
        <dbReference type="ARBA" id="ARBA00001974"/>
    </source>
</evidence>
<dbReference type="InterPro" id="IPR046373">
    <property type="entry name" value="Acyl-CoA_Oxase/DH_mid-dom_sf"/>
</dbReference>
<evidence type="ECO:0000256" key="5">
    <source>
        <dbReference type="ARBA" id="ARBA00023002"/>
    </source>
</evidence>
<dbReference type="SUPFAM" id="SSF47203">
    <property type="entry name" value="Acyl-CoA dehydrogenase C-terminal domain-like"/>
    <property type="match status" value="1"/>
</dbReference>
<dbReference type="Pfam" id="PF02770">
    <property type="entry name" value="Acyl-CoA_dh_M"/>
    <property type="match status" value="1"/>
</dbReference>
<name>A0A4R2PQ68_RHOSA</name>
<dbReference type="InterPro" id="IPR006091">
    <property type="entry name" value="Acyl-CoA_Oxase/DH_mid-dom"/>
</dbReference>
<evidence type="ECO:0000256" key="3">
    <source>
        <dbReference type="ARBA" id="ARBA00022630"/>
    </source>
</evidence>